<organism evidence="1">
    <name type="scientific">Culicoides sonorensis</name>
    <name type="common">Biting midge</name>
    <dbReference type="NCBI Taxonomy" id="179676"/>
    <lineage>
        <taxon>Eukaryota</taxon>
        <taxon>Metazoa</taxon>
        <taxon>Ecdysozoa</taxon>
        <taxon>Arthropoda</taxon>
        <taxon>Hexapoda</taxon>
        <taxon>Insecta</taxon>
        <taxon>Pterygota</taxon>
        <taxon>Neoptera</taxon>
        <taxon>Endopterygota</taxon>
        <taxon>Diptera</taxon>
        <taxon>Nematocera</taxon>
        <taxon>Chironomoidea</taxon>
        <taxon>Ceratopogonidae</taxon>
        <taxon>Ceratopogoninae</taxon>
        <taxon>Culicoides</taxon>
        <taxon>Monoculicoides</taxon>
    </lineage>
</organism>
<protein>
    <submittedName>
        <fullName evidence="1">CSON003649 protein</fullName>
    </submittedName>
</protein>
<reference evidence="1" key="1">
    <citation type="submission" date="2018-07" db="EMBL/GenBank/DDBJ databases">
        <authorList>
            <person name="Quirk P.G."/>
            <person name="Krulwich T.A."/>
        </authorList>
    </citation>
    <scope>NUCLEOTIDE SEQUENCE</scope>
</reference>
<name>A0A336MRP2_CULSO</name>
<sequence>MNTRNTINPAAALTYIDFLFKYVASFLYFADNIDKFCVFVSSSDKTAPLAKTSSIFWTCNKISDKIKQQTTNT</sequence>
<evidence type="ECO:0000313" key="1">
    <source>
        <dbReference type="EMBL" id="SSX31453.1"/>
    </source>
</evidence>
<dbReference type="VEuPathDB" id="VectorBase:CSON003649"/>
<dbReference type="AlphaFoldDB" id="A0A336MRP2"/>
<gene>
    <name evidence="1" type="primary">CSON003649</name>
</gene>
<proteinExistence type="predicted"/>
<dbReference type="EMBL" id="UFQT01001695">
    <property type="protein sequence ID" value="SSX31453.1"/>
    <property type="molecule type" value="Genomic_DNA"/>
</dbReference>
<accession>A0A336MRP2</accession>